<feature type="region of interest" description="Disordered" evidence="1">
    <location>
        <begin position="75"/>
        <end position="95"/>
    </location>
</feature>
<keyword evidence="3" id="KW-1185">Reference proteome</keyword>
<feature type="compositionally biased region" description="Polar residues" evidence="1">
    <location>
        <begin position="80"/>
        <end position="92"/>
    </location>
</feature>
<reference evidence="2" key="1">
    <citation type="submission" date="2022-11" db="EMBL/GenBank/DDBJ databases">
        <authorList>
            <person name="Scott C."/>
            <person name="Bruce N."/>
        </authorList>
    </citation>
    <scope>NUCLEOTIDE SEQUENCE</scope>
</reference>
<sequence length="126" mass="13943">MYSFLAYHYACWSYGILPGMPPRASPSAGARYILGACSSLRFGEMDCVFEWLDSLMRRRLGAWLDVYKKERGLPEDSGLTKVSSISTESQRGSPLICFPGGRDGYDVPRATGSIADPVPGMFSQRF</sequence>
<evidence type="ECO:0000313" key="3">
    <source>
        <dbReference type="Proteomes" id="UP000838763"/>
    </source>
</evidence>
<protein>
    <submittedName>
        <fullName evidence="2">Uncharacterized protein</fullName>
    </submittedName>
</protein>
<dbReference type="AlphaFoldDB" id="A0A9P1H468"/>
<gene>
    <name evidence="2" type="ORF">PPNO1_LOCUS4792</name>
</gene>
<organism evidence="2 3">
    <name type="scientific">Parascedosporium putredinis</name>
    <dbReference type="NCBI Taxonomy" id="1442378"/>
    <lineage>
        <taxon>Eukaryota</taxon>
        <taxon>Fungi</taxon>
        <taxon>Dikarya</taxon>
        <taxon>Ascomycota</taxon>
        <taxon>Pezizomycotina</taxon>
        <taxon>Sordariomycetes</taxon>
        <taxon>Hypocreomycetidae</taxon>
        <taxon>Microascales</taxon>
        <taxon>Microascaceae</taxon>
        <taxon>Parascedosporium</taxon>
    </lineage>
</organism>
<evidence type="ECO:0000313" key="2">
    <source>
        <dbReference type="EMBL" id="CAI4215073.1"/>
    </source>
</evidence>
<comment type="caution">
    <text evidence="2">The sequence shown here is derived from an EMBL/GenBank/DDBJ whole genome shotgun (WGS) entry which is preliminary data.</text>
</comment>
<dbReference type="Proteomes" id="UP000838763">
    <property type="component" value="Unassembled WGS sequence"/>
</dbReference>
<accession>A0A9P1H468</accession>
<evidence type="ECO:0000256" key="1">
    <source>
        <dbReference type="SAM" id="MobiDB-lite"/>
    </source>
</evidence>
<dbReference type="EMBL" id="CALLCH030000012">
    <property type="protein sequence ID" value="CAI4215073.1"/>
    <property type="molecule type" value="Genomic_DNA"/>
</dbReference>
<proteinExistence type="predicted"/>
<name>A0A9P1H468_9PEZI</name>